<reference evidence="5" key="1">
    <citation type="submission" date="2019-05" db="EMBL/GenBank/DDBJ databases">
        <authorList>
            <consortium name="Pathogen Informatics"/>
        </authorList>
    </citation>
    <scope>NUCLEOTIDE SEQUENCE [LARGE SCALE GENOMIC DNA]</scope>
    <source>
        <strain evidence="5">NCTC12965</strain>
    </source>
</reference>
<dbReference type="PRINTS" id="PR00038">
    <property type="entry name" value="HTHLUXR"/>
</dbReference>
<dbReference type="InterPro" id="IPR000792">
    <property type="entry name" value="Tscrpt_reg_LuxR_C"/>
</dbReference>
<keyword evidence="5" id="KW-0808">Transferase</keyword>
<evidence type="ECO:0000256" key="3">
    <source>
        <dbReference type="ARBA" id="ARBA00023159"/>
    </source>
</evidence>
<dbReference type="SMART" id="SM00421">
    <property type="entry name" value="HTH_LUXR"/>
    <property type="match status" value="1"/>
</dbReference>
<accession>A0A0F7D209</accession>
<dbReference type="PANTHER" id="PTHR44688">
    <property type="entry name" value="DNA-BINDING TRANSCRIPTIONAL ACTIVATOR DEVR_DOSR"/>
    <property type="match status" value="1"/>
</dbReference>
<keyword evidence="3" id="KW-0010">Activator</keyword>
<dbReference type="GO" id="GO:0003677">
    <property type="term" value="F:DNA binding"/>
    <property type="evidence" value="ECO:0007669"/>
    <property type="project" value="UniProtKB-KW"/>
</dbReference>
<dbReference type="RefSeq" id="WP_024484105.1">
    <property type="nucleotide sequence ID" value="NZ_CAMKUH010000003.1"/>
</dbReference>
<dbReference type="InterPro" id="IPR036388">
    <property type="entry name" value="WH-like_DNA-bd_sf"/>
</dbReference>
<dbReference type="Gene3D" id="1.10.10.10">
    <property type="entry name" value="Winged helix-like DNA-binding domain superfamily/Winged helix DNA-binding domain"/>
    <property type="match status" value="1"/>
</dbReference>
<dbReference type="KEGG" id="sfw:WN53_12795"/>
<name>A0A0F7D209_SERFO</name>
<keyword evidence="4" id="KW-0804">Transcription</keyword>
<dbReference type="GO" id="GO:0016301">
    <property type="term" value="F:kinase activity"/>
    <property type="evidence" value="ECO:0007669"/>
    <property type="project" value="UniProtKB-KW"/>
</dbReference>
<evidence type="ECO:0000256" key="2">
    <source>
        <dbReference type="ARBA" id="ARBA00023125"/>
    </source>
</evidence>
<dbReference type="GO" id="GO:0006355">
    <property type="term" value="P:regulation of DNA-templated transcription"/>
    <property type="evidence" value="ECO:0007669"/>
    <property type="project" value="InterPro"/>
</dbReference>
<dbReference type="CDD" id="cd06170">
    <property type="entry name" value="LuxR_C_like"/>
    <property type="match status" value="1"/>
</dbReference>
<dbReference type="PROSITE" id="PS50043">
    <property type="entry name" value="HTH_LUXR_2"/>
    <property type="match status" value="1"/>
</dbReference>
<evidence type="ECO:0000256" key="4">
    <source>
        <dbReference type="ARBA" id="ARBA00023163"/>
    </source>
</evidence>
<proteinExistence type="predicted"/>
<dbReference type="InterPro" id="IPR016032">
    <property type="entry name" value="Sig_transdc_resp-reg_C-effctor"/>
</dbReference>
<dbReference type="PANTHER" id="PTHR44688:SF16">
    <property type="entry name" value="DNA-BINDING TRANSCRIPTIONAL ACTIVATOR DEVR_DOSR"/>
    <property type="match status" value="1"/>
</dbReference>
<keyword evidence="1" id="KW-0805">Transcription regulation</keyword>
<organism evidence="5">
    <name type="scientific">Serratia fonticola</name>
    <dbReference type="NCBI Taxonomy" id="47917"/>
    <lineage>
        <taxon>Bacteria</taxon>
        <taxon>Pseudomonadati</taxon>
        <taxon>Pseudomonadota</taxon>
        <taxon>Gammaproteobacteria</taxon>
        <taxon>Enterobacterales</taxon>
        <taxon>Yersiniaceae</taxon>
        <taxon>Serratia</taxon>
    </lineage>
</organism>
<protein>
    <submittedName>
        <fullName evidence="5">Two component system sensor kinase SsrB</fullName>
    </submittedName>
</protein>
<evidence type="ECO:0000313" key="5">
    <source>
        <dbReference type="EMBL" id="VTR58967.1"/>
    </source>
</evidence>
<sequence>MVKHTISILVVESDRYFTHGLNLGLKAYCSLHGRSLRLSERGAVPVTGVDIIFLGDSITCPPWLYDLYQQGYTPHVFFIRDQQRGEPMARPSVTNCECGAGTLYRHQPIQAIEALLDSVLFPQEGERIPAAGKCRCSSSLTFRETEVLKYLSIGMSGHDTAGLLGIKGKTVNGHKRNAMRKLCVKTNQELYRWMKLGGTSHLQCQSLI</sequence>
<gene>
    <name evidence="5" type="ORF">NCTC12965_07869</name>
</gene>
<dbReference type="Pfam" id="PF00196">
    <property type="entry name" value="GerE"/>
    <property type="match status" value="1"/>
</dbReference>
<keyword evidence="5" id="KW-0418">Kinase</keyword>
<dbReference type="EMBL" id="CABEEZ010000155">
    <property type="protein sequence ID" value="VTR58967.1"/>
    <property type="molecule type" value="Genomic_DNA"/>
</dbReference>
<dbReference type="GeneID" id="30321046"/>
<keyword evidence="2" id="KW-0238">DNA-binding</keyword>
<dbReference type="AlphaFoldDB" id="A0A0F7D209"/>
<evidence type="ECO:0000256" key="1">
    <source>
        <dbReference type="ARBA" id="ARBA00023015"/>
    </source>
</evidence>
<dbReference type="SUPFAM" id="SSF46894">
    <property type="entry name" value="C-terminal effector domain of the bipartite response regulators"/>
    <property type="match status" value="1"/>
</dbReference>